<feature type="chain" id="PRO_5032884958" evidence="1">
    <location>
        <begin position="21"/>
        <end position="137"/>
    </location>
</feature>
<keyword evidence="3" id="KW-1185">Reference proteome</keyword>
<dbReference type="EMBL" id="JACHXI010000007">
    <property type="protein sequence ID" value="MBB3103428.1"/>
    <property type="molecule type" value="Genomic_DNA"/>
</dbReference>
<dbReference type="AlphaFoldDB" id="A0A839T2U9"/>
<name>A0A839T2U9_AZOMA</name>
<evidence type="ECO:0000313" key="2">
    <source>
        <dbReference type="EMBL" id="MBB3103428.1"/>
    </source>
</evidence>
<gene>
    <name evidence="2" type="ORF">FHR87_001824</name>
</gene>
<reference evidence="2 3" key="1">
    <citation type="submission" date="2020-08" db="EMBL/GenBank/DDBJ databases">
        <title>Genomic Encyclopedia of Type Strains, Phase III (KMG-III): the genomes of soil and plant-associated and newly described type strains.</title>
        <authorList>
            <person name="Whitman W."/>
        </authorList>
    </citation>
    <scope>NUCLEOTIDE SEQUENCE [LARGE SCALE GENOMIC DNA]</scope>
    <source>
        <strain evidence="2 3">CECT 4462</strain>
    </source>
</reference>
<evidence type="ECO:0000256" key="1">
    <source>
        <dbReference type="SAM" id="SignalP"/>
    </source>
</evidence>
<dbReference type="RefSeq" id="WP_183166371.1">
    <property type="nucleotide sequence ID" value="NZ_JACHXI010000007.1"/>
</dbReference>
<proteinExistence type="predicted"/>
<dbReference type="Proteomes" id="UP000549250">
    <property type="component" value="Unassembled WGS sequence"/>
</dbReference>
<evidence type="ECO:0000313" key="3">
    <source>
        <dbReference type="Proteomes" id="UP000549250"/>
    </source>
</evidence>
<comment type="caution">
    <text evidence="2">The sequence shown here is derived from an EMBL/GenBank/DDBJ whole genome shotgun (WGS) entry which is preliminary data.</text>
</comment>
<protein>
    <submittedName>
        <fullName evidence="2">Uncharacterized protein</fullName>
    </submittedName>
</protein>
<organism evidence="2 3">
    <name type="scientific">Azomonas macrocytogenes</name>
    <name type="common">Azotobacter macrocytogenes</name>
    <dbReference type="NCBI Taxonomy" id="69962"/>
    <lineage>
        <taxon>Bacteria</taxon>
        <taxon>Pseudomonadati</taxon>
        <taxon>Pseudomonadota</taxon>
        <taxon>Gammaproteobacteria</taxon>
        <taxon>Pseudomonadales</taxon>
        <taxon>Pseudomonadaceae</taxon>
        <taxon>Azomonas</taxon>
    </lineage>
</organism>
<accession>A0A839T2U9</accession>
<sequence>MLKPLYVALLACLATPLAMAADHSSHDGKHMAPPAAAYTACEGKAAGDKVSISSPDGKTMSATCHDVDGKLAAMPERKRMAPSAAAVEACSGKSAGDTASFKGPDGKSFSGTCRAVDGKLAVMPEHKGGKHSQGEDH</sequence>
<feature type="signal peptide" evidence="1">
    <location>
        <begin position="1"/>
        <end position="20"/>
    </location>
</feature>
<keyword evidence="1" id="KW-0732">Signal</keyword>